<reference evidence="7 8" key="1">
    <citation type="submission" date="2020-10" db="EMBL/GenBank/DDBJ databases">
        <title>ChiBAC.</title>
        <authorList>
            <person name="Zenner C."/>
            <person name="Hitch T.C.A."/>
            <person name="Clavel T."/>
        </authorList>
    </citation>
    <scope>NUCLEOTIDE SEQUENCE [LARGE SCALE GENOMIC DNA]</scope>
    <source>
        <strain evidence="7 8">DSM 109015</strain>
    </source>
</reference>
<dbReference type="CDD" id="cd00592">
    <property type="entry name" value="HTH_MerR-like"/>
    <property type="match status" value="1"/>
</dbReference>
<keyword evidence="5" id="KW-1133">Transmembrane helix</keyword>
<sequence length="302" mass="33978">MNIKQAEAETGISRRNIRFYEAQGLLRPQRNADNSYREYTDEDIRTLKLIRMLRMTDMPLEEIRGILSGSCPLSITAARHKERLIRRQEELLGAIRLCDGLQGQQIQTLDIDQVLARAAAPQKEGGGFFTGWINDYKEFAKAQHELRFTFFPDGAVTTPQEFSEALFAYAKEHGLDLVVTKESMYPEFTIDGVPFTAQRNYTHVQGFPVASILCTAVDMDALLPPASPLKRLGQRVFSLCLPVVLSLILAVYIWSASDAASRQEPGFWVIEISLLVLGAVISVRNYYLAFNENGKRGQDPKS</sequence>
<evidence type="ECO:0000256" key="3">
    <source>
        <dbReference type="ARBA" id="ARBA00023125"/>
    </source>
</evidence>
<organism evidence="7 8">
    <name type="scientific">Gemmiger gallinarum</name>
    <dbReference type="NCBI Taxonomy" id="2779354"/>
    <lineage>
        <taxon>Bacteria</taxon>
        <taxon>Bacillati</taxon>
        <taxon>Bacillota</taxon>
        <taxon>Clostridia</taxon>
        <taxon>Eubacteriales</taxon>
        <taxon>Gemmiger</taxon>
    </lineage>
</organism>
<evidence type="ECO:0000256" key="2">
    <source>
        <dbReference type="ARBA" id="ARBA00023015"/>
    </source>
</evidence>
<protein>
    <submittedName>
        <fullName evidence="7">MerR family transcriptional regulator</fullName>
    </submittedName>
</protein>
<dbReference type="SMART" id="SM00422">
    <property type="entry name" value="HTH_MERR"/>
    <property type="match status" value="1"/>
</dbReference>
<feature type="domain" description="HTH merR-type" evidence="6">
    <location>
        <begin position="1"/>
        <end position="69"/>
    </location>
</feature>
<dbReference type="PROSITE" id="PS50937">
    <property type="entry name" value="HTH_MERR_2"/>
    <property type="match status" value="1"/>
</dbReference>
<keyword evidence="4" id="KW-0804">Transcription</keyword>
<dbReference type="RefSeq" id="WP_193499583.1">
    <property type="nucleotide sequence ID" value="NZ_JADCKC010000001.1"/>
</dbReference>
<gene>
    <name evidence="7" type="ORF">INF35_00200</name>
</gene>
<proteinExistence type="predicted"/>
<dbReference type="PANTHER" id="PTHR30204">
    <property type="entry name" value="REDOX-CYCLING DRUG-SENSING TRANSCRIPTIONAL ACTIVATOR SOXR"/>
    <property type="match status" value="1"/>
</dbReference>
<dbReference type="EMBL" id="JADCKC010000001">
    <property type="protein sequence ID" value="MBE5036228.1"/>
    <property type="molecule type" value="Genomic_DNA"/>
</dbReference>
<evidence type="ECO:0000313" key="7">
    <source>
        <dbReference type="EMBL" id="MBE5036228.1"/>
    </source>
</evidence>
<accession>A0ABR9QZB7</accession>
<dbReference type="SUPFAM" id="SSF46955">
    <property type="entry name" value="Putative DNA-binding domain"/>
    <property type="match status" value="1"/>
</dbReference>
<keyword evidence="2" id="KW-0805">Transcription regulation</keyword>
<dbReference type="InterPro" id="IPR009061">
    <property type="entry name" value="DNA-bd_dom_put_sf"/>
</dbReference>
<keyword evidence="3" id="KW-0238">DNA-binding</keyword>
<evidence type="ECO:0000256" key="1">
    <source>
        <dbReference type="ARBA" id="ARBA00022491"/>
    </source>
</evidence>
<feature type="transmembrane region" description="Helical" evidence="5">
    <location>
        <begin position="236"/>
        <end position="255"/>
    </location>
</feature>
<feature type="transmembrane region" description="Helical" evidence="5">
    <location>
        <begin position="267"/>
        <end position="287"/>
    </location>
</feature>
<dbReference type="InterPro" id="IPR000551">
    <property type="entry name" value="MerR-type_HTH_dom"/>
</dbReference>
<comment type="caution">
    <text evidence="7">The sequence shown here is derived from an EMBL/GenBank/DDBJ whole genome shotgun (WGS) entry which is preliminary data.</text>
</comment>
<name>A0ABR9QZB7_9FIRM</name>
<keyword evidence="5" id="KW-0472">Membrane</keyword>
<keyword evidence="8" id="KW-1185">Reference proteome</keyword>
<evidence type="ECO:0000259" key="6">
    <source>
        <dbReference type="PROSITE" id="PS50937"/>
    </source>
</evidence>
<evidence type="ECO:0000256" key="4">
    <source>
        <dbReference type="ARBA" id="ARBA00023163"/>
    </source>
</evidence>
<dbReference type="Gene3D" id="1.10.1660.10">
    <property type="match status" value="1"/>
</dbReference>
<dbReference type="InterPro" id="IPR047057">
    <property type="entry name" value="MerR_fam"/>
</dbReference>
<dbReference type="Proteomes" id="UP000768567">
    <property type="component" value="Unassembled WGS sequence"/>
</dbReference>
<evidence type="ECO:0000313" key="8">
    <source>
        <dbReference type="Proteomes" id="UP000768567"/>
    </source>
</evidence>
<dbReference type="PANTHER" id="PTHR30204:SF69">
    <property type="entry name" value="MERR-FAMILY TRANSCRIPTIONAL REGULATOR"/>
    <property type="match status" value="1"/>
</dbReference>
<keyword evidence="1" id="KW-0678">Repressor</keyword>
<evidence type="ECO:0000256" key="5">
    <source>
        <dbReference type="SAM" id="Phobius"/>
    </source>
</evidence>
<keyword evidence="5" id="KW-0812">Transmembrane</keyword>
<dbReference type="Pfam" id="PF13411">
    <property type="entry name" value="MerR_1"/>
    <property type="match status" value="1"/>
</dbReference>